<dbReference type="EMBL" id="RBIN01000002">
    <property type="protein sequence ID" value="RKR06591.1"/>
    <property type="molecule type" value="Genomic_DNA"/>
</dbReference>
<reference evidence="9 10" key="1">
    <citation type="submission" date="2018-10" db="EMBL/GenBank/DDBJ databases">
        <title>Genomic Encyclopedia of Type Strains, Phase IV (KMG-IV): sequencing the most valuable type-strain genomes for metagenomic binning, comparative biology and taxonomic classification.</title>
        <authorList>
            <person name="Goeker M."/>
        </authorList>
    </citation>
    <scope>NUCLEOTIDE SEQUENCE [LARGE SCALE GENOMIC DNA]</scope>
    <source>
        <strain evidence="9 10">DSM 23229</strain>
    </source>
</reference>
<keyword evidence="10" id="KW-1185">Reference proteome</keyword>
<keyword evidence="6" id="KW-0067">ATP-binding</keyword>
<dbReference type="EC" id="2.7.6.3" evidence="2"/>
<dbReference type="GO" id="GO:0016301">
    <property type="term" value="F:kinase activity"/>
    <property type="evidence" value="ECO:0007669"/>
    <property type="project" value="UniProtKB-KW"/>
</dbReference>
<dbReference type="OrthoDB" id="9790168at2"/>
<feature type="domain" description="7,8-dihydro-6-hydroxymethylpterin-pyrophosphokinase" evidence="8">
    <location>
        <begin position="7"/>
        <end position="131"/>
    </location>
</feature>
<comment type="pathway">
    <text evidence="1">Cofactor biosynthesis; tetrahydrofolate biosynthesis; 2-amino-4-hydroxy-6-hydroxymethyl-7,8-dihydropteridine diphosphate from 7,8-dihydroneopterin triphosphate: step 4/4.</text>
</comment>
<evidence type="ECO:0000256" key="5">
    <source>
        <dbReference type="ARBA" id="ARBA00022777"/>
    </source>
</evidence>
<dbReference type="SUPFAM" id="SSF55083">
    <property type="entry name" value="6-hydroxymethyl-7,8-dihydropterin pyrophosphokinase, HPPK"/>
    <property type="match status" value="1"/>
</dbReference>
<dbReference type="Proteomes" id="UP000281975">
    <property type="component" value="Unassembled WGS sequence"/>
</dbReference>
<evidence type="ECO:0000313" key="9">
    <source>
        <dbReference type="EMBL" id="RKR06591.1"/>
    </source>
</evidence>
<evidence type="ECO:0000256" key="6">
    <source>
        <dbReference type="ARBA" id="ARBA00022840"/>
    </source>
</evidence>
<evidence type="ECO:0000256" key="1">
    <source>
        <dbReference type="ARBA" id="ARBA00005051"/>
    </source>
</evidence>
<accession>A0A420WZ22</accession>
<evidence type="ECO:0000259" key="8">
    <source>
        <dbReference type="Pfam" id="PF01288"/>
    </source>
</evidence>
<dbReference type="PANTHER" id="PTHR43071:SF2">
    <property type="entry name" value="2-AMINO-4-HYDROXY-6-HYDROXYMETHYLDIHYDROPTERIDINE PYROPHOSPHOKINASE"/>
    <property type="match status" value="1"/>
</dbReference>
<dbReference type="NCBIfam" id="TIGR01498">
    <property type="entry name" value="folK"/>
    <property type="match status" value="1"/>
</dbReference>
<dbReference type="UniPathway" id="UPA00077">
    <property type="reaction ID" value="UER00155"/>
</dbReference>
<protein>
    <recommendedName>
        <fullName evidence="2">2-amino-4-hydroxy-6-hydroxymethyldihydropteridine diphosphokinase</fullName>
        <ecNumber evidence="2">2.7.6.3</ecNumber>
    </recommendedName>
</protein>
<proteinExistence type="predicted"/>
<dbReference type="GO" id="GO:0005524">
    <property type="term" value="F:ATP binding"/>
    <property type="evidence" value="ECO:0007669"/>
    <property type="project" value="UniProtKB-KW"/>
</dbReference>
<sequence>MSQVLTGLGSNIDRHHHLCAALDALQARFGALAVSRVFESEPVGFSSQRNFYNLVVGFETELTIGELSRWSKALEKARGRRPDAPKFSSRSLDIDLLLVDDRIGVIDGVSLPRDEITHNAFVLWPLAELCPQRQHPVDGRSFAELWRAFDCAEQRLWPVHFEWQGKCISSPD</sequence>
<keyword evidence="4" id="KW-0547">Nucleotide-binding</keyword>
<dbReference type="AlphaFoldDB" id="A0A420WZ22"/>
<dbReference type="GO" id="GO:0046656">
    <property type="term" value="P:folic acid biosynthetic process"/>
    <property type="evidence" value="ECO:0007669"/>
    <property type="project" value="UniProtKB-KW"/>
</dbReference>
<dbReference type="PANTHER" id="PTHR43071">
    <property type="entry name" value="2-AMINO-4-HYDROXY-6-HYDROXYMETHYLDIHYDROPTERIDINE PYROPHOSPHOKINASE"/>
    <property type="match status" value="1"/>
</dbReference>
<gene>
    <name evidence="9" type="ORF">C7446_0572</name>
</gene>
<dbReference type="InterPro" id="IPR000550">
    <property type="entry name" value="Hppk"/>
</dbReference>
<evidence type="ECO:0000313" key="10">
    <source>
        <dbReference type="Proteomes" id="UP000281975"/>
    </source>
</evidence>
<dbReference type="Pfam" id="PF01288">
    <property type="entry name" value="HPPK"/>
    <property type="match status" value="1"/>
</dbReference>
<evidence type="ECO:0000256" key="3">
    <source>
        <dbReference type="ARBA" id="ARBA00022679"/>
    </source>
</evidence>
<keyword evidence="3" id="KW-0808">Transferase</keyword>
<dbReference type="Gene3D" id="3.30.70.560">
    <property type="entry name" value="7,8-Dihydro-6-hydroxymethylpterin-pyrophosphokinase HPPK"/>
    <property type="match status" value="1"/>
</dbReference>
<dbReference type="GO" id="GO:0003848">
    <property type="term" value="F:2-amino-4-hydroxy-6-hydroxymethyldihydropteridine diphosphokinase activity"/>
    <property type="evidence" value="ECO:0007669"/>
    <property type="project" value="UniProtKB-EC"/>
</dbReference>
<dbReference type="RefSeq" id="WP_121171128.1">
    <property type="nucleotide sequence ID" value="NZ_RBIN01000002.1"/>
</dbReference>
<dbReference type="InterPro" id="IPR035907">
    <property type="entry name" value="Hppk_sf"/>
</dbReference>
<keyword evidence="7" id="KW-0289">Folate biosynthesis</keyword>
<evidence type="ECO:0000256" key="7">
    <source>
        <dbReference type="ARBA" id="ARBA00022909"/>
    </source>
</evidence>
<comment type="caution">
    <text evidence="9">The sequence shown here is derived from an EMBL/GenBank/DDBJ whole genome shotgun (WGS) entry which is preliminary data.</text>
</comment>
<evidence type="ECO:0000256" key="4">
    <source>
        <dbReference type="ARBA" id="ARBA00022741"/>
    </source>
</evidence>
<dbReference type="CDD" id="cd00483">
    <property type="entry name" value="HPPK"/>
    <property type="match status" value="1"/>
</dbReference>
<dbReference type="GO" id="GO:0046654">
    <property type="term" value="P:tetrahydrofolate biosynthetic process"/>
    <property type="evidence" value="ECO:0007669"/>
    <property type="project" value="UniProtKB-UniPathway"/>
</dbReference>
<evidence type="ECO:0000256" key="2">
    <source>
        <dbReference type="ARBA" id="ARBA00013253"/>
    </source>
</evidence>
<organism evidence="9 10">
    <name type="scientific">Kushneria sinocarnis</name>
    <dbReference type="NCBI Taxonomy" id="595502"/>
    <lineage>
        <taxon>Bacteria</taxon>
        <taxon>Pseudomonadati</taxon>
        <taxon>Pseudomonadota</taxon>
        <taxon>Gammaproteobacteria</taxon>
        <taxon>Oceanospirillales</taxon>
        <taxon>Halomonadaceae</taxon>
        <taxon>Kushneria</taxon>
    </lineage>
</organism>
<keyword evidence="5 9" id="KW-0418">Kinase</keyword>
<name>A0A420WZ22_9GAMM</name>